<dbReference type="Proteomes" id="UP001630127">
    <property type="component" value="Unassembled WGS sequence"/>
</dbReference>
<dbReference type="EMBL" id="JBJUIK010000008">
    <property type="protein sequence ID" value="KAL3521342.1"/>
    <property type="molecule type" value="Genomic_DNA"/>
</dbReference>
<dbReference type="PROSITE" id="PS50004">
    <property type="entry name" value="C2"/>
    <property type="match status" value="1"/>
</dbReference>
<protein>
    <recommendedName>
        <fullName evidence="2">C2 domain-containing protein</fullName>
    </recommendedName>
</protein>
<keyword evidence="4" id="KW-1185">Reference proteome</keyword>
<dbReference type="PANTHER" id="PTHR32246">
    <property type="entry name" value="INGRESSION PROTEIN FIC1"/>
    <property type="match status" value="1"/>
</dbReference>
<reference evidence="3 4" key="1">
    <citation type="submission" date="2024-11" db="EMBL/GenBank/DDBJ databases">
        <title>A near-complete genome assembly of Cinchona calisaya.</title>
        <authorList>
            <person name="Lian D.C."/>
            <person name="Zhao X.W."/>
            <person name="Wei L."/>
        </authorList>
    </citation>
    <scope>NUCLEOTIDE SEQUENCE [LARGE SCALE GENOMIC DNA]</scope>
    <source>
        <tissue evidence="3">Nenye</tissue>
    </source>
</reference>
<dbReference type="InterPro" id="IPR044750">
    <property type="entry name" value="C2_SRC2/BAP"/>
</dbReference>
<sequence length="316" mass="34287">MGKIWVEVCLISARGLRRTSSLWKLQWFALGWIDSNNKYCTRIDASGNANPVWKTKFSTLVDPSEANFQDKVLNVEVYSREPVFLRKRLLGTAAVFLKEFLEKYLKNSEVPKPVEEVGSFQLRKKNSNKPQGFVDISIRISEDREEPSSYQGDQGGFKLMHNGNGINLDGHGPPHSQLPAAPAQQPGSQPRTSSQYAHPLPLPRNYSNLPTGPSHAPAGGISYQPPRTSAPPPPPSNVGYIPTFLPRTDDLQPSYINVPSSGPAPGRGRGPGIGMGLGAGALAAGAVIFGDDFMSGFDFPHGLQDPSLTISIDPPF</sequence>
<dbReference type="InterPro" id="IPR035892">
    <property type="entry name" value="C2_domain_sf"/>
</dbReference>
<evidence type="ECO:0000256" key="1">
    <source>
        <dbReference type="SAM" id="MobiDB-lite"/>
    </source>
</evidence>
<dbReference type="PANTHER" id="PTHR32246:SF15">
    <property type="entry name" value="CALCIUM-DEPENDENT LIPID-BINDING (CALB DOMAIN) FAMILY PROTEIN"/>
    <property type="match status" value="1"/>
</dbReference>
<dbReference type="Gene3D" id="2.60.40.150">
    <property type="entry name" value="C2 domain"/>
    <property type="match status" value="1"/>
</dbReference>
<evidence type="ECO:0000313" key="3">
    <source>
        <dbReference type="EMBL" id="KAL3521342.1"/>
    </source>
</evidence>
<evidence type="ECO:0000313" key="4">
    <source>
        <dbReference type="Proteomes" id="UP001630127"/>
    </source>
</evidence>
<name>A0ABD2ZT45_9GENT</name>
<evidence type="ECO:0000259" key="2">
    <source>
        <dbReference type="PROSITE" id="PS50004"/>
    </source>
</evidence>
<proteinExistence type="predicted"/>
<feature type="compositionally biased region" description="Low complexity" evidence="1">
    <location>
        <begin position="173"/>
        <end position="190"/>
    </location>
</feature>
<dbReference type="CDD" id="cd04051">
    <property type="entry name" value="C2_SRC2_like"/>
    <property type="match status" value="1"/>
</dbReference>
<dbReference type="AlphaFoldDB" id="A0ABD2ZT45"/>
<dbReference type="Pfam" id="PF00168">
    <property type="entry name" value="C2"/>
    <property type="match status" value="1"/>
</dbReference>
<dbReference type="SUPFAM" id="SSF49562">
    <property type="entry name" value="C2 domain (Calcium/lipid-binding domain, CaLB)"/>
    <property type="match status" value="1"/>
</dbReference>
<organism evidence="3 4">
    <name type="scientific">Cinchona calisaya</name>
    <dbReference type="NCBI Taxonomy" id="153742"/>
    <lineage>
        <taxon>Eukaryota</taxon>
        <taxon>Viridiplantae</taxon>
        <taxon>Streptophyta</taxon>
        <taxon>Embryophyta</taxon>
        <taxon>Tracheophyta</taxon>
        <taxon>Spermatophyta</taxon>
        <taxon>Magnoliopsida</taxon>
        <taxon>eudicotyledons</taxon>
        <taxon>Gunneridae</taxon>
        <taxon>Pentapetalae</taxon>
        <taxon>asterids</taxon>
        <taxon>lamiids</taxon>
        <taxon>Gentianales</taxon>
        <taxon>Rubiaceae</taxon>
        <taxon>Cinchonoideae</taxon>
        <taxon>Cinchoneae</taxon>
        <taxon>Cinchona</taxon>
    </lineage>
</organism>
<gene>
    <name evidence="3" type="ORF">ACH5RR_019491</name>
</gene>
<comment type="caution">
    <text evidence="3">The sequence shown here is derived from an EMBL/GenBank/DDBJ whole genome shotgun (WGS) entry which is preliminary data.</text>
</comment>
<accession>A0ABD2ZT45</accession>
<dbReference type="InterPro" id="IPR000008">
    <property type="entry name" value="C2_dom"/>
</dbReference>
<feature type="region of interest" description="Disordered" evidence="1">
    <location>
        <begin position="138"/>
        <end position="233"/>
    </location>
</feature>
<feature type="domain" description="C2" evidence="2">
    <location>
        <begin position="1"/>
        <end position="112"/>
    </location>
</feature>